<protein>
    <recommendedName>
        <fullName evidence="3">Conjugal transfer protein</fullName>
    </recommendedName>
</protein>
<dbReference type="Gene3D" id="3.40.50.300">
    <property type="entry name" value="P-loop containing nucleotide triphosphate hydrolases"/>
    <property type="match status" value="2"/>
</dbReference>
<dbReference type="EMBL" id="UXEP01000042">
    <property type="protein sequence ID" value="VDC43517.1"/>
    <property type="molecule type" value="Genomic_DNA"/>
</dbReference>
<keyword evidence="2" id="KW-1185">Reference proteome</keyword>
<sequence length="833" mass="95026">MVKKLEYPIDRIYQNLALRKDKVVVAYYRIPNTPITITDSDKKDSHKTKVAQVIKKLAKYKNFDISLIPKDYLLGEKMSDFEADLADDVKELGLETLDFTVDTLTHEMEIPYQFDWLIGIDLGKGQYNANIKGFIYNQFESIASNFASLAGYEVEVDEDWYKEHSEEELLVYSLLSTLKAKRLTDVDLFYYQRMQYLRYVPHSKSEVIANRNMLNVTDTLIKPLEGGFLKLESAYGSSFVSVLPVGRFSTIFNGFHLGELVQRMRFPVELRFKAEFIDKTKLGGPMGRSNTRYDQIMKEAYSTNTVQQDDILMGAYSLKDLMKKVGNKEEIIEYGCYLVVAGSSLNQLKQRRYAILSYFADMQVNVYEASYDTPYLFQALLYGQDLQKTTRKWSHLVTSRGFSELMLFTNTQSGNRIGWYIGRVDNRLTAWDSIDEAIMGSKNLVLFNATVANKEDVAGKITKNPHIIITGATGQGKSYLAQMIFLHTAQQNVRVLYVDPKRELRQHYLKVVSDPEYARQFPLRKKQIEEMNFVTLDSSVKENHGVLDPIVILDKEGASSTAKNMLLYLLKNATEIKLDQKTALTEAISQVIAKREAGEVVGFNQVIETLIDSESEEVQSVGRYFKAIIQNSILELAFSDGDVKGLSYEERVTVLEVANLSLPKDGQEHISDHETNSIALMFALGAFCKHFGERTNEETMEIFDEAWVLMQSSEGKAVIKSMRRVGRSKYNVLMLVSQSVHDAENDDDTTGFGTIFSFYEKSEREDILKHVGLEVTPKNLEWIDNMISGQCLYYDVYGNLNMISVHNIHPDIDPLLKPMKKTVSSHLENKYAS</sequence>
<dbReference type="InterPro" id="IPR016628">
    <property type="entry name" value="ATPase_SAG2001_prd"/>
</dbReference>
<dbReference type="RefSeq" id="WP_185730819.1">
    <property type="nucleotide sequence ID" value="NZ_UXEP01000042.1"/>
</dbReference>
<gene>
    <name evidence="1" type="ORF">FMV2238Y02_20220</name>
</gene>
<accession>A0A3P5Y9Y1</accession>
<dbReference type="PANTHER" id="PTHR30121">
    <property type="entry name" value="UNCHARACTERIZED PROTEIN YJGR-RELATED"/>
    <property type="match status" value="1"/>
</dbReference>
<dbReference type="Proteomes" id="UP000280759">
    <property type="component" value="Unassembled WGS sequence"/>
</dbReference>
<dbReference type="InterPro" id="IPR051162">
    <property type="entry name" value="T4SS_component"/>
</dbReference>
<dbReference type="PIRSF" id="PIRSF015040">
    <property type="entry name" value="ATPase_SAG2001_prd"/>
    <property type="match status" value="1"/>
</dbReference>
<dbReference type="AlphaFoldDB" id="A0A3P5Y9Y1"/>
<dbReference type="Pfam" id="PF12846">
    <property type="entry name" value="AAA_10"/>
    <property type="match status" value="1"/>
</dbReference>
<evidence type="ECO:0008006" key="3">
    <source>
        <dbReference type="Google" id="ProtNLM"/>
    </source>
</evidence>
<dbReference type="SUPFAM" id="SSF52540">
    <property type="entry name" value="P-loop containing nucleoside triphosphate hydrolases"/>
    <property type="match status" value="1"/>
</dbReference>
<evidence type="ECO:0000313" key="2">
    <source>
        <dbReference type="Proteomes" id="UP000280759"/>
    </source>
</evidence>
<evidence type="ECO:0000313" key="1">
    <source>
        <dbReference type="EMBL" id="VDC43517.1"/>
    </source>
</evidence>
<organism evidence="1 2">
    <name type="scientific">Streptococcus canis</name>
    <dbReference type="NCBI Taxonomy" id="1329"/>
    <lineage>
        <taxon>Bacteria</taxon>
        <taxon>Bacillati</taxon>
        <taxon>Bacillota</taxon>
        <taxon>Bacilli</taxon>
        <taxon>Lactobacillales</taxon>
        <taxon>Streptococcaceae</taxon>
        <taxon>Streptococcus</taxon>
    </lineage>
</organism>
<dbReference type="PANTHER" id="PTHR30121:SF6">
    <property type="entry name" value="SLR6007 PROTEIN"/>
    <property type="match status" value="1"/>
</dbReference>
<proteinExistence type="predicted"/>
<dbReference type="InterPro" id="IPR027417">
    <property type="entry name" value="P-loop_NTPase"/>
</dbReference>
<reference evidence="1 2" key="1">
    <citation type="submission" date="2018-10" db="EMBL/GenBank/DDBJ databases">
        <authorList>
            <consortium name="Molecular Microbiology and Infection Unit (UMMI)"/>
            <person name="Machado M."/>
        </authorList>
    </citation>
    <scope>NUCLEOTIDE SEQUENCE [LARGE SCALE GENOMIC DNA]</scope>
    <source>
        <strain evidence="1">FMV2238.02</strain>
    </source>
</reference>
<name>A0A3P5Y9Y1_STRCB</name>